<gene>
    <name evidence="2" type="ORF">TS85_21425</name>
</gene>
<accession>A0A7U4JBK0</accession>
<reference evidence="2 3" key="2">
    <citation type="submission" date="2015-02" db="EMBL/GenBank/DDBJ databases">
        <title>The complete genome of Sphingomonas hengshuiensis sp. WHSC-8 isolated from soil of Hengshui Lake.</title>
        <authorList>
            <person name="Wei S."/>
            <person name="Guo J."/>
            <person name="Su C."/>
            <person name="Wu R."/>
            <person name="Zhang Z."/>
            <person name="Liang K."/>
            <person name="Li H."/>
            <person name="Wang T."/>
            <person name="Liu H."/>
            <person name="Zhang C."/>
            <person name="Li Z."/>
            <person name="Wang Q."/>
            <person name="Meng J."/>
        </authorList>
    </citation>
    <scope>NUCLEOTIDE SEQUENCE [LARGE SCALE GENOMIC DNA]</scope>
    <source>
        <strain evidence="2 3">WHSC-8</strain>
    </source>
</reference>
<keyword evidence="3" id="KW-1185">Reference proteome</keyword>
<dbReference type="KEGG" id="sphi:TS85_21425"/>
<evidence type="ECO:0000313" key="3">
    <source>
        <dbReference type="Proteomes" id="UP000032300"/>
    </source>
</evidence>
<dbReference type="InterPro" id="IPR018756">
    <property type="entry name" value="DUF2314"/>
</dbReference>
<proteinExistence type="predicted"/>
<evidence type="ECO:0000259" key="1">
    <source>
        <dbReference type="Pfam" id="PF10077"/>
    </source>
</evidence>
<sequence length="144" mass="15814">MVPLATHAAPQDDPTITVAAADPEMRAAIATAQRGLPVFFGHATAPGPGETGFIVKYDLVPEERTEFICAEIISHRGDITIARLVNTPRDHRFAKGDQVTVRDNQIIDWAYFRDGTLQGGATMRVLIERMDAAEARAMLDRLGW</sequence>
<dbReference type="Pfam" id="PF10077">
    <property type="entry name" value="DUF2314"/>
    <property type="match status" value="1"/>
</dbReference>
<protein>
    <recommendedName>
        <fullName evidence="1">DUF2314 domain-containing protein</fullName>
    </recommendedName>
</protein>
<dbReference type="RefSeq" id="WP_044334929.1">
    <property type="nucleotide sequence ID" value="NZ_CP010836.1"/>
</dbReference>
<dbReference type="Proteomes" id="UP000032300">
    <property type="component" value="Chromosome"/>
</dbReference>
<organism evidence="2 3">
    <name type="scientific">Sphingomonas hengshuiensis</name>
    <dbReference type="NCBI Taxonomy" id="1609977"/>
    <lineage>
        <taxon>Bacteria</taxon>
        <taxon>Pseudomonadati</taxon>
        <taxon>Pseudomonadota</taxon>
        <taxon>Alphaproteobacteria</taxon>
        <taxon>Sphingomonadales</taxon>
        <taxon>Sphingomonadaceae</taxon>
        <taxon>Sphingomonas</taxon>
    </lineage>
</organism>
<evidence type="ECO:0000313" key="2">
    <source>
        <dbReference type="EMBL" id="AJP73808.1"/>
    </source>
</evidence>
<reference evidence="2 3" key="1">
    <citation type="journal article" date="2015" name="Int. J. Syst. Evol. Microbiol.">
        <title>Sphingomonas hengshuiensis sp. nov., isolated from lake wetland.</title>
        <authorList>
            <person name="Wei S."/>
            <person name="Wang T."/>
            <person name="Liu H."/>
            <person name="Zhang C."/>
            <person name="Guo J."/>
            <person name="Wang Q."/>
            <person name="Liang K."/>
            <person name="Zhang Z."/>
        </authorList>
    </citation>
    <scope>NUCLEOTIDE SEQUENCE [LARGE SCALE GENOMIC DNA]</scope>
    <source>
        <strain evidence="2 3">WHSC-8</strain>
    </source>
</reference>
<feature type="domain" description="DUF2314" evidence="1">
    <location>
        <begin position="22"/>
        <end position="138"/>
    </location>
</feature>
<dbReference type="EMBL" id="CP010836">
    <property type="protein sequence ID" value="AJP73808.1"/>
    <property type="molecule type" value="Genomic_DNA"/>
</dbReference>
<dbReference type="AlphaFoldDB" id="A0A7U4JBK0"/>
<name>A0A7U4JBK0_9SPHN</name>